<proteinExistence type="predicted"/>
<evidence type="ECO:0000313" key="2">
    <source>
        <dbReference type="Proteomes" id="UP001283361"/>
    </source>
</evidence>
<dbReference type="Proteomes" id="UP001283361">
    <property type="component" value="Unassembled WGS sequence"/>
</dbReference>
<protein>
    <submittedName>
        <fullName evidence="1">Uncharacterized protein</fullName>
    </submittedName>
</protein>
<dbReference type="EMBL" id="JAWDGP010001427">
    <property type="protein sequence ID" value="KAK3791924.1"/>
    <property type="molecule type" value="Genomic_DNA"/>
</dbReference>
<comment type="caution">
    <text evidence="1">The sequence shown here is derived from an EMBL/GenBank/DDBJ whole genome shotgun (WGS) entry which is preliminary data.</text>
</comment>
<keyword evidence="2" id="KW-1185">Reference proteome</keyword>
<dbReference type="AlphaFoldDB" id="A0AAE1E2F2"/>
<name>A0AAE1E2F2_9GAST</name>
<organism evidence="1 2">
    <name type="scientific">Elysia crispata</name>
    <name type="common">lettuce slug</name>
    <dbReference type="NCBI Taxonomy" id="231223"/>
    <lineage>
        <taxon>Eukaryota</taxon>
        <taxon>Metazoa</taxon>
        <taxon>Spiralia</taxon>
        <taxon>Lophotrochozoa</taxon>
        <taxon>Mollusca</taxon>
        <taxon>Gastropoda</taxon>
        <taxon>Heterobranchia</taxon>
        <taxon>Euthyneura</taxon>
        <taxon>Panpulmonata</taxon>
        <taxon>Sacoglossa</taxon>
        <taxon>Placobranchoidea</taxon>
        <taxon>Plakobranchidae</taxon>
        <taxon>Elysia</taxon>
    </lineage>
</organism>
<sequence length="106" mass="11799">MPDPSRNSVSWEVSTPFNMLSSPYLVYSEAPMSNSLSSLVSPAPQLITDLTLHKTNRGLRAAAEVFPKSRVASLDPARTRNALCERSDFTWSMRRVATNCAILTRR</sequence>
<gene>
    <name evidence="1" type="ORF">RRG08_065476</name>
</gene>
<accession>A0AAE1E2F2</accession>
<evidence type="ECO:0000313" key="1">
    <source>
        <dbReference type="EMBL" id="KAK3791924.1"/>
    </source>
</evidence>
<reference evidence="1" key="1">
    <citation type="journal article" date="2023" name="G3 (Bethesda)">
        <title>A reference genome for the long-term kleptoplast-retaining sea slug Elysia crispata morphotype clarki.</title>
        <authorList>
            <person name="Eastman K.E."/>
            <person name="Pendleton A.L."/>
            <person name="Shaikh M.A."/>
            <person name="Suttiyut T."/>
            <person name="Ogas R."/>
            <person name="Tomko P."/>
            <person name="Gavelis G."/>
            <person name="Widhalm J.R."/>
            <person name="Wisecaver J.H."/>
        </authorList>
    </citation>
    <scope>NUCLEOTIDE SEQUENCE</scope>
    <source>
        <strain evidence="1">ECLA1</strain>
    </source>
</reference>